<keyword evidence="2" id="KW-1185">Reference proteome</keyword>
<gene>
    <name evidence="1" type="primary">Dwil\GK27890</name>
    <name evidence="1" type="ORF">Dwil_GK27890</name>
</gene>
<dbReference type="KEGG" id="dwi:26529892"/>
<accession>A0A0Q9X3Z7</accession>
<proteinExistence type="predicted"/>
<organism evidence="1 2">
    <name type="scientific">Drosophila willistoni</name>
    <name type="common">Fruit fly</name>
    <dbReference type="NCBI Taxonomy" id="7260"/>
    <lineage>
        <taxon>Eukaryota</taxon>
        <taxon>Metazoa</taxon>
        <taxon>Ecdysozoa</taxon>
        <taxon>Arthropoda</taxon>
        <taxon>Hexapoda</taxon>
        <taxon>Insecta</taxon>
        <taxon>Pterygota</taxon>
        <taxon>Neoptera</taxon>
        <taxon>Endopterygota</taxon>
        <taxon>Diptera</taxon>
        <taxon>Brachycera</taxon>
        <taxon>Muscomorpha</taxon>
        <taxon>Ephydroidea</taxon>
        <taxon>Drosophilidae</taxon>
        <taxon>Drosophila</taxon>
        <taxon>Sophophora</taxon>
    </lineage>
</organism>
<name>A0A0Q9X3Z7_DROWI</name>
<dbReference type="EMBL" id="CH964239">
    <property type="protein sequence ID" value="KRF99677.1"/>
    <property type="molecule type" value="Genomic_DNA"/>
</dbReference>
<dbReference type="Proteomes" id="UP000007798">
    <property type="component" value="Unassembled WGS sequence"/>
</dbReference>
<dbReference type="AlphaFoldDB" id="A0A0Q9X3Z7"/>
<dbReference type="InParanoid" id="A0A0Q9X3Z7"/>
<protein>
    <submittedName>
        <fullName evidence="1">Uncharacterized protein</fullName>
    </submittedName>
</protein>
<evidence type="ECO:0000313" key="1">
    <source>
        <dbReference type="EMBL" id="KRF99677.1"/>
    </source>
</evidence>
<sequence>MPYELMNFHSICSKLGFAIQQFCYPNGCNVGHRGYKSKYNAAFSPWFEELWGPMRSKDTRVPFRLTTNRGSFTNMMIARAHMLYRLFRFTSRRTLVGRKISYNFSRLINRKREEKHKGIPGIPAC</sequence>
<reference evidence="1 2" key="1">
    <citation type="journal article" date="2007" name="Nature">
        <title>Evolution of genes and genomes on the Drosophila phylogeny.</title>
        <authorList>
            <consortium name="Drosophila 12 Genomes Consortium"/>
            <person name="Clark A.G."/>
            <person name="Eisen M.B."/>
            <person name="Smith D.R."/>
            <person name="Bergman C.M."/>
            <person name="Oliver B."/>
            <person name="Markow T.A."/>
            <person name="Kaufman T.C."/>
            <person name="Kellis M."/>
            <person name="Gelbart W."/>
            <person name="Iyer V.N."/>
            <person name="Pollard D.A."/>
            <person name="Sackton T.B."/>
            <person name="Larracuente A.M."/>
            <person name="Singh N.D."/>
            <person name="Abad J.P."/>
            <person name="Abt D.N."/>
            <person name="Adryan B."/>
            <person name="Aguade M."/>
            <person name="Akashi H."/>
            <person name="Anderson W.W."/>
            <person name="Aquadro C.F."/>
            <person name="Ardell D.H."/>
            <person name="Arguello R."/>
            <person name="Artieri C.G."/>
            <person name="Barbash D.A."/>
            <person name="Barker D."/>
            <person name="Barsanti P."/>
            <person name="Batterham P."/>
            <person name="Batzoglou S."/>
            <person name="Begun D."/>
            <person name="Bhutkar A."/>
            <person name="Blanco E."/>
            <person name="Bosak S.A."/>
            <person name="Bradley R.K."/>
            <person name="Brand A.D."/>
            <person name="Brent M.R."/>
            <person name="Brooks A.N."/>
            <person name="Brown R.H."/>
            <person name="Butlin R.K."/>
            <person name="Caggese C."/>
            <person name="Calvi B.R."/>
            <person name="Bernardo de Carvalho A."/>
            <person name="Caspi A."/>
            <person name="Castrezana S."/>
            <person name="Celniker S.E."/>
            <person name="Chang J.L."/>
            <person name="Chapple C."/>
            <person name="Chatterji S."/>
            <person name="Chinwalla A."/>
            <person name="Civetta A."/>
            <person name="Clifton S.W."/>
            <person name="Comeron J.M."/>
            <person name="Costello J.C."/>
            <person name="Coyne J.A."/>
            <person name="Daub J."/>
            <person name="David R.G."/>
            <person name="Delcher A.L."/>
            <person name="Delehaunty K."/>
            <person name="Do C.B."/>
            <person name="Ebling H."/>
            <person name="Edwards K."/>
            <person name="Eickbush T."/>
            <person name="Evans J.D."/>
            <person name="Filipski A."/>
            <person name="Findeiss S."/>
            <person name="Freyhult E."/>
            <person name="Fulton L."/>
            <person name="Fulton R."/>
            <person name="Garcia A.C."/>
            <person name="Gardiner A."/>
            <person name="Garfield D.A."/>
            <person name="Garvin B.E."/>
            <person name="Gibson G."/>
            <person name="Gilbert D."/>
            <person name="Gnerre S."/>
            <person name="Godfrey J."/>
            <person name="Good R."/>
            <person name="Gotea V."/>
            <person name="Gravely B."/>
            <person name="Greenberg A.J."/>
            <person name="Griffiths-Jones S."/>
            <person name="Gross S."/>
            <person name="Guigo R."/>
            <person name="Gustafson E.A."/>
            <person name="Haerty W."/>
            <person name="Hahn M.W."/>
            <person name="Halligan D.L."/>
            <person name="Halpern A.L."/>
            <person name="Halter G.M."/>
            <person name="Han M.V."/>
            <person name="Heger A."/>
            <person name="Hillier L."/>
            <person name="Hinrichs A.S."/>
            <person name="Holmes I."/>
            <person name="Hoskins R.A."/>
            <person name="Hubisz M.J."/>
            <person name="Hultmark D."/>
            <person name="Huntley M.A."/>
            <person name="Jaffe D.B."/>
            <person name="Jagadeeshan S."/>
            <person name="Jeck W.R."/>
            <person name="Johnson J."/>
            <person name="Jones C.D."/>
            <person name="Jordan W.C."/>
            <person name="Karpen G.H."/>
            <person name="Kataoka E."/>
            <person name="Keightley P.D."/>
            <person name="Kheradpour P."/>
            <person name="Kirkness E.F."/>
            <person name="Koerich L.B."/>
            <person name="Kristiansen K."/>
            <person name="Kudrna D."/>
            <person name="Kulathinal R.J."/>
            <person name="Kumar S."/>
            <person name="Kwok R."/>
            <person name="Lander E."/>
            <person name="Langley C.H."/>
            <person name="Lapoint R."/>
            <person name="Lazzaro B.P."/>
            <person name="Lee S.J."/>
            <person name="Levesque L."/>
            <person name="Li R."/>
            <person name="Lin C.F."/>
            <person name="Lin M.F."/>
            <person name="Lindblad-Toh K."/>
            <person name="Llopart A."/>
            <person name="Long M."/>
            <person name="Low L."/>
            <person name="Lozovsky E."/>
            <person name="Lu J."/>
            <person name="Luo M."/>
            <person name="Machado C.A."/>
            <person name="Makalowski W."/>
            <person name="Marzo M."/>
            <person name="Matsuda M."/>
            <person name="Matzkin L."/>
            <person name="McAllister B."/>
            <person name="McBride C.S."/>
            <person name="McKernan B."/>
            <person name="McKernan K."/>
            <person name="Mendez-Lago M."/>
            <person name="Minx P."/>
            <person name="Mollenhauer M.U."/>
            <person name="Montooth K."/>
            <person name="Mount S.M."/>
            <person name="Mu X."/>
            <person name="Myers E."/>
            <person name="Negre B."/>
            <person name="Newfeld S."/>
            <person name="Nielsen R."/>
            <person name="Noor M.A."/>
            <person name="O'Grady P."/>
            <person name="Pachter L."/>
            <person name="Papaceit M."/>
            <person name="Parisi M.J."/>
            <person name="Parisi M."/>
            <person name="Parts L."/>
            <person name="Pedersen J.S."/>
            <person name="Pesole G."/>
            <person name="Phillippy A.M."/>
            <person name="Ponting C.P."/>
            <person name="Pop M."/>
            <person name="Porcelli D."/>
            <person name="Powell J.R."/>
            <person name="Prohaska S."/>
            <person name="Pruitt K."/>
            <person name="Puig M."/>
            <person name="Quesneville H."/>
            <person name="Ram K.R."/>
            <person name="Rand D."/>
            <person name="Rasmussen M.D."/>
            <person name="Reed L.K."/>
            <person name="Reenan R."/>
            <person name="Reily A."/>
            <person name="Remington K.A."/>
            <person name="Rieger T.T."/>
            <person name="Ritchie M.G."/>
            <person name="Robin C."/>
            <person name="Rogers Y.H."/>
            <person name="Rohde C."/>
            <person name="Rozas J."/>
            <person name="Rubenfield M.J."/>
            <person name="Ruiz A."/>
            <person name="Russo S."/>
            <person name="Salzberg S.L."/>
            <person name="Sanchez-Gracia A."/>
            <person name="Saranga D.J."/>
            <person name="Sato H."/>
            <person name="Schaeffer S.W."/>
            <person name="Schatz M.C."/>
            <person name="Schlenke T."/>
            <person name="Schwartz R."/>
            <person name="Segarra C."/>
            <person name="Singh R.S."/>
            <person name="Sirot L."/>
            <person name="Sirota M."/>
            <person name="Sisneros N.B."/>
            <person name="Smith C.D."/>
            <person name="Smith T.F."/>
            <person name="Spieth J."/>
            <person name="Stage D.E."/>
            <person name="Stark A."/>
            <person name="Stephan W."/>
            <person name="Strausberg R.L."/>
            <person name="Strempel S."/>
            <person name="Sturgill D."/>
            <person name="Sutton G."/>
            <person name="Sutton G.G."/>
            <person name="Tao W."/>
            <person name="Teichmann S."/>
            <person name="Tobari Y.N."/>
            <person name="Tomimura Y."/>
            <person name="Tsolas J.M."/>
            <person name="Valente V.L."/>
            <person name="Venter E."/>
            <person name="Venter J.C."/>
            <person name="Vicario S."/>
            <person name="Vieira F.G."/>
            <person name="Vilella A.J."/>
            <person name="Villasante A."/>
            <person name="Walenz B."/>
            <person name="Wang J."/>
            <person name="Wasserman M."/>
            <person name="Watts T."/>
            <person name="Wilson D."/>
            <person name="Wilson R.K."/>
            <person name="Wing R.A."/>
            <person name="Wolfner M.F."/>
            <person name="Wong A."/>
            <person name="Wong G.K."/>
            <person name="Wu C.I."/>
            <person name="Wu G."/>
            <person name="Yamamoto D."/>
            <person name="Yang H.P."/>
            <person name="Yang S.P."/>
            <person name="Yorke J.A."/>
            <person name="Yoshida K."/>
            <person name="Zdobnov E."/>
            <person name="Zhang P."/>
            <person name="Zhang Y."/>
            <person name="Zimin A.V."/>
            <person name="Baldwin J."/>
            <person name="Abdouelleil A."/>
            <person name="Abdulkadir J."/>
            <person name="Abebe A."/>
            <person name="Abera B."/>
            <person name="Abreu J."/>
            <person name="Acer S.C."/>
            <person name="Aftuck L."/>
            <person name="Alexander A."/>
            <person name="An P."/>
            <person name="Anderson E."/>
            <person name="Anderson S."/>
            <person name="Arachi H."/>
            <person name="Azer M."/>
            <person name="Bachantsang P."/>
            <person name="Barry A."/>
            <person name="Bayul T."/>
            <person name="Berlin A."/>
            <person name="Bessette D."/>
            <person name="Bloom T."/>
            <person name="Blye J."/>
            <person name="Boguslavskiy L."/>
            <person name="Bonnet C."/>
            <person name="Boukhgalter B."/>
            <person name="Bourzgui I."/>
            <person name="Brown A."/>
            <person name="Cahill P."/>
            <person name="Channer S."/>
            <person name="Cheshatsang Y."/>
            <person name="Chuda L."/>
            <person name="Citroen M."/>
            <person name="Collymore A."/>
            <person name="Cooke P."/>
            <person name="Costello M."/>
            <person name="D'Aco K."/>
            <person name="Daza R."/>
            <person name="De Haan G."/>
            <person name="DeGray S."/>
            <person name="DeMaso C."/>
            <person name="Dhargay N."/>
            <person name="Dooley K."/>
            <person name="Dooley E."/>
            <person name="Doricent M."/>
            <person name="Dorje P."/>
            <person name="Dorjee K."/>
            <person name="Dupes A."/>
            <person name="Elong R."/>
            <person name="Falk J."/>
            <person name="Farina A."/>
            <person name="Faro S."/>
            <person name="Ferguson D."/>
            <person name="Fisher S."/>
            <person name="Foley C.D."/>
            <person name="Franke A."/>
            <person name="Friedrich D."/>
            <person name="Gadbois L."/>
            <person name="Gearin G."/>
            <person name="Gearin C.R."/>
            <person name="Giannoukos G."/>
            <person name="Goode T."/>
            <person name="Graham J."/>
            <person name="Grandbois E."/>
            <person name="Grewal S."/>
            <person name="Gyaltsen K."/>
            <person name="Hafez N."/>
            <person name="Hagos B."/>
            <person name="Hall J."/>
            <person name="Henson C."/>
            <person name="Hollinger A."/>
            <person name="Honan T."/>
            <person name="Huard M.D."/>
            <person name="Hughes L."/>
            <person name="Hurhula B."/>
            <person name="Husby M.E."/>
            <person name="Kamat A."/>
            <person name="Kanga B."/>
            <person name="Kashin S."/>
            <person name="Khazanovich D."/>
            <person name="Kisner P."/>
            <person name="Lance K."/>
            <person name="Lara M."/>
            <person name="Lee W."/>
            <person name="Lennon N."/>
            <person name="Letendre F."/>
            <person name="LeVine R."/>
            <person name="Lipovsky A."/>
            <person name="Liu X."/>
            <person name="Liu J."/>
            <person name="Liu S."/>
            <person name="Lokyitsang T."/>
            <person name="Lokyitsang Y."/>
            <person name="Lubonja R."/>
            <person name="Lui A."/>
            <person name="MacDonald P."/>
            <person name="Magnisalis V."/>
            <person name="Maru K."/>
            <person name="Matthews C."/>
            <person name="McCusker W."/>
            <person name="McDonough S."/>
            <person name="Mehta T."/>
            <person name="Meldrim J."/>
            <person name="Meneus L."/>
            <person name="Mihai O."/>
            <person name="Mihalev A."/>
            <person name="Mihova T."/>
            <person name="Mittelman R."/>
            <person name="Mlenga V."/>
            <person name="Montmayeur A."/>
            <person name="Mulrain L."/>
            <person name="Navidi A."/>
            <person name="Naylor J."/>
            <person name="Negash T."/>
            <person name="Nguyen T."/>
            <person name="Nguyen N."/>
            <person name="Nicol R."/>
            <person name="Norbu C."/>
            <person name="Norbu N."/>
            <person name="Novod N."/>
            <person name="O'Neill B."/>
            <person name="Osman S."/>
            <person name="Markiewicz E."/>
            <person name="Oyono O.L."/>
            <person name="Patti C."/>
            <person name="Phunkhang P."/>
            <person name="Pierre F."/>
            <person name="Priest M."/>
            <person name="Raghuraman S."/>
            <person name="Rege F."/>
            <person name="Reyes R."/>
            <person name="Rise C."/>
            <person name="Rogov P."/>
            <person name="Ross K."/>
            <person name="Ryan E."/>
            <person name="Settipalli S."/>
            <person name="Shea T."/>
            <person name="Sherpa N."/>
            <person name="Shi L."/>
            <person name="Shih D."/>
            <person name="Sparrow T."/>
            <person name="Spaulding J."/>
            <person name="Stalker J."/>
            <person name="Stange-Thomann N."/>
            <person name="Stavropoulos S."/>
            <person name="Stone C."/>
            <person name="Strader C."/>
            <person name="Tesfaye S."/>
            <person name="Thomson T."/>
            <person name="Thoulutsang Y."/>
            <person name="Thoulutsang D."/>
            <person name="Topham K."/>
            <person name="Topping I."/>
            <person name="Tsamla T."/>
            <person name="Vassiliev H."/>
            <person name="Vo A."/>
            <person name="Wangchuk T."/>
            <person name="Wangdi T."/>
            <person name="Weiand M."/>
            <person name="Wilkinson J."/>
            <person name="Wilson A."/>
            <person name="Yadav S."/>
            <person name="Young G."/>
            <person name="Yu Q."/>
            <person name="Zembek L."/>
            <person name="Zhong D."/>
            <person name="Zimmer A."/>
            <person name="Zwirko Z."/>
            <person name="Jaffe D.B."/>
            <person name="Alvarez P."/>
            <person name="Brockman W."/>
            <person name="Butler J."/>
            <person name="Chin C."/>
            <person name="Gnerre S."/>
            <person name="Grabherr M."/>
            <person name="Kleber M."/>
            <person name="Mauceli E."/>
            <person name="MacCallum I."/>
        </authorList>
    </citation>
    <scope>NUCLEOTIDE SEQUENCE [LARGE SCALE GENOMIC DNA]</scope>
    <source>
        <strain evidence="2">Tucson 14030-0811.24</strain>
    </source>
</reference>
<evidence type="ECO:0000313" key="2">
    <source>
        <dbReference type="Proteomes" id="UP000007798"/>
    </source>
</evidence>